<dbReference type="RefSeq" id="WP_128767033.1">
    <property type="nucleotide sequence ID" value="NZ_JBHUOO010000038.1"/>
</dbReference>
<organism evidence="1 2">
    <name type="scientific">Leeuwenhoekiella polynyae</name>
    <dbReference type="NCBI Taxonomy" id="1550906"/>
    <lineage>
        <taxon>Bacteria</taxon>
        <taxon>Pseudomonadati</taxon>
        <taxon>Bacteroidota</taxon>
        <taxon>Flavobacteriia</taxon>
        <taxon>Flavobacteriales</taxon>
        <taxon>Flavobacteriaceae</taxon>
        <taxon>Leeuwenhoekiella</taxon>
    </lineage>
</organism>
<gene>
    <name evidence="1" type="ORF">DSM02_3838</name>
</gene>
<evidence type="ECO:0000313" key="2">
    <source>
        <dbReference type="Proteomes" id="UP000289859"/>
    </source>
</evidence>
<dbReference type="InterPro" id="IPR020955">
    <property type="entry name" value="Uncharacterised_Atu4866"/>
</dbReference>
<name>A0A4Q0NS09_9FLAO</name>
<dbReference type="InterPro" id="IPR038646">
    <property type="entry name" value="Atu4866-like_sf"/>
</dbReference>
<keyword evidence="2" id="KW-1185">Reference proteome</keyword>
<dbReference type="AlphaFoldDB" id="A0A4Q0NS09"/>
<sequence>MRATKAVTIRKELLANNKYDETRGNREVTFIAMYKI</sequence>
<dbReference type="Gene3D" id="2.40.128.290">
    <property type="entry name" value="Uncharacterised protein Atu4866, PF11512"/>
    <property type="match status" value="1"/>
</dbReference>
<dbReference type="EMBL" id="QOVK01000029">
    <property type="protein sequence ID" value="RXG12834.1"/>
    <property type="molecule type" value="Genomic_DNA"/>
</dbReference>
<accession>A0A4Q0NS09</accession>
<protein>
    <submittedName>
        <fullName evidence="1">Putative ligand-binding protein with streptavidin-like fold</fullName>
    </submittedName>
</protein>
<reference evidence="1 2" key="1">
    <citation type="submission" date="2018-07" db="EMBL/GenBank/DDBJ databases">
        <title>Leeuwenhoekiella genomics.</title>
        <authorList>
            <person name="Tahon G."/>
            <person name="Willems A."/>
        </authorList>
    </citation>
    <scope>NUCLEOTIDE SEQUENCE [LARGE SCALE GENOMIC DNA]</scope>
    <source>
        <strain evidence="1 2">LMG 29608</strain>
    </source>
</reference>
<dbReference type="OrthoDB" id="9810893at2"/>
<evidence type="ECO:0000313" key="1">
    <source>
        <dbReference type="EMBL" id="RXG12834.1"/>
    </source>
</evidence>
<dbReference type="Pfam" id="PF11512">
    <property type="entry name" value="Atu4866"/>
    <property type="match status" value="1"/>
</dbReference>
<proteinExistence type="predicted"/>
<dbReference type="Proteomes" id="UP000289859">
    <property type="component" value="Unassembled WGS sequence"/>
</dbReference>
<comment type="caution">
    <text evidence="1">The sequence shown here is derived from an EMBL/GenBank/DDBJ whole genome shotgun (WGS) entry which is preliminary data.</text>
</comment>